<dbReference type="GO" id="GO:0015171">
    <property type="term" value="F:amino acid transmembrane transporter activity"/>
    <property type="evidence" value="ECO:0007669"/>
    <property type="project" value="TreeGrafter"/>
</dbReference>
<keyword evidence="3 7" id="KW-0812">Transmembrane</keyword>
<feature type="transmembrane region" description="Helical" evidence="7">
    <location>
        <begin position="409"/>
        <end position="428"/>
    </location>
</feature>
<keyword evidence="10" id="KW-1185">Reference proteome</keyword>
<evidence type="ECO:0000256" key="7">
    <source>
        <dbReference type="SAM" id="Phobius"/>
    </source>
</evidence>
<feature type="transmembrane region" description="Helical" evidence="7">
    <location>
        <begin position="310"/>
        <end position="328"/>
    </location>
</feature>
<evidence type="ECO:0000256" key="3">
    <source>
        <dbReference type="ARBA" id="ARBA00022692"/>
    </source>
</evidence>
<dbReference type="OrthoDB" id="3900342at2759"/>
<keyword evidence="4" id="KW-0029">Amino-acid transport</keyword>
<evidence type="ECO:0000256" key="4">
    <source>
        <dbReference type="ARBA" id="ARBA00022970"/>
    </source>
</evidence>
<evidence type="ECO:0000256" key="5">
    <source>
        <dbReference type="ARBA" id="ARBA00022989"/>
    </source>
</evidence>
<proteinExistence type="predicted"/>
<comment type="subcellular location">
    <subcellularLocation>
        <location evidence="1">Membrane</location>
        <topology evidence="1">Multi-pass membrane protein</topology>
    </subcellularLocation>
</comment>
<dbReference type="EMBL" id="CAJVOS010000016">
    <property type="protein sequence ID" value="CAG8034108.1"/>
    <property type="molecule type" value="Genomic_DNA"/>
</dbReference>
<dbReference type="PROSITE" id="PS00218">
    <property type="entry name" value="AMINO_ACID_PERMEASE_1"/>
    <property type="match status" value="1"/>
</dbReference>
<dbReference type="InterPro" id="IPR050524">
    <property type="entry name" value="APC_YAT"/>
</dbReference>
<dbReference type="InterPro" id="IPR004841">
    <property type="entry name" value="AA-permease/SLC12A_dom"/>
</dbReference>
<reference evidence="9" key="1">
    <citation type="submission" date="2021-07" db="EMBL/GenBank/DDBJ databases">
        <authorList>
            <person name="Branca A.L. A."/>
        </authorList>
    </citation>
    <scope>NUCLEOTIDE SEQUENCE</scope>
</reference>
<feature type="transmembrane region" description="Helical" evidence="7">
    <location>
        <begin position="108"/>
        <end position="126"/>
    </location>
</feature>
<dbReference type="Pfam" id="PF00324">
    <property type="entry name" value="AA_permease"/>
    <property type="match status" value="1"/>
</dbReference>
<gene>
    <name evidence="9" type="ORF">POLS_LOCUS2791</name>
</gene>
<feature type="transmembrane region" description="Helical" evidence="7">
    <location>
        <begin position="486"/>
        <end position="506"/>
    </location>
</feature>
<feature type="transmembrane region" description="Helical" evidence="7">
    <location>
        <begin position="214"/>
        <end position="236"/>
    </location>
</feature>
<organism evidence="9 10">
    <name type="scientific">Penicillium olsonii</name>
    <dbReference type="NCBI Taxonomy" id="99116"/>
    <lineage>
        <taxon>Eukaryota</taxon>
        <taxon>Fungi</taxon>
        <taxon>Dikarya</taxon>
        <taxon>Ascomycota</taxon>
        <taxon>Pezizomycotina</taxon>
        <taxon>Eurotiomycetes</taxon>
        <taxon>Eurotiomycetidae</taxon>
        <taxon>Eurotiales</taxon>
        <taxon>Aspergillaceae</taxon>
        <taxon>Penicillium</taxon>
    </lineage>
</organism>
<feature type="transmembrane region" description="Helical" evidence="7">
    <location>
        <begin position="189"/>
        <end position="208"/>
    </location>
</feature>
<dbReference type="InterPro" id="IPR004840">
    <property type="entry name" value="Amino_acid_permease_CS"/>
</dbReference>
<feature type="transmembrane region" description="Helical" evidence="7">
    <location>
        <begin position="78"/>
        <end position="96"/>
    </location>
</feature>
<feature type="domain" description="Amino acid permease/ SLC12A" evidence="8">
    <location>
        <begin position="78"/>
        <end position="538"/>
    </location>
</feature>
<protein>
    <recommendedName>
        <fullName evidence="8">Amino acid permease/ SLC12A domain-containing protein</fullName>
    </recommendedName>
</protein>
<evidence type="ECO:0000256" key="6">
    <source>
        <dbReference type="ARBA" id="ARBA00023136"/>
    </source>
</evidence>
<accession>A0A9W4HJC5</accession>
<feature type="transmembrane region" description="Helical" evidence="7">
    <location>
        <begin position="448"/>
        <end position="465"/>
    </location>
</feature>
<keyword evidence="6 7" id="KW-0472">Membrane</keyword>
<keyword evidence="5 7" id="KW-1133">Transmembrane helix</keyword>
<dbReference type="FunFam" id="1.20.1740.10:FF:000006">
    <property type="entry name" value="General amino acid permease"/>
    <property type="match status" value="1"/>
</dbReference>
<dbReference type="GO" id="GO:0016020">
    <property type="term" value="C:membrane"/>
    <property type="evidence" value="ECO:0007669"/>
    <property type="project" value="UniProtKB-SubCell"/>
</dbReference>
<dbReference type="Proteomes" id="UP001153618">
    <property type="component" value="Unassembled WGS sequence"/>
</dbReference>
<feature type="transmembrane region" description="Helical" evidence="7">
    <location>
        <begin position="512"/>
        <end position="531"/>
    </location>
</feature>
<dbReference type="AlphaFoldDB" id="A0A9W4HJC5"/>
<dbReference type="PANTHER" id="PTHR43341:SF39">
    <property type="entry name" value="AMINO ACID TRANSPORTER (EUROFUNG)-RELATED"/>
    <property type="match status" value="1"/>
</dbReference>
<feature type="transmembrane region" description="Helical" evidence="7">
    <location>
        <begin position="364"/>
        <end position="389"/>
    </location>
</feature>
<keyword evidence="2" id="KW-0813">Transport</keyword>
<evidence type="ECO:0000256" key="1">
    <source>
        <dbReference type="ARBA" id="ARBA00004141"/>
    </source>
</evidence>
<feature type="transmembrane region" description="Helical" evidence="7">
    <location>
        <begin position="160"/>
        <end position="182"/>
    </location>
</feature>
<evidence type="ECO:0000313" key="9">
    <source>
        <dbReference type="EMBL" id="CAG8034108.1"/>
    </source>
</evidence>
<evidence type="ECO:0000313" key="10">
    <source>
        <dbReference type="Proteomes" id="UP001153618"/>
    </source>
</evidence>
<sequence length="576" mass="62816">MTTEPQFESANRTGGDLEHGVDSKLASFNLNSIPLLIQVLTEVKRKSSIDEKAYSTADVANASSTAYGHVERDLKARHVTFIALGGNLGVGLFLGIGRALRSSGPISLFLGYAIASTVGFLMMMSLGEMAAWLPVPGAIPQFCARYVDDALGFAVGWNTWFTAVITLCAEISAVCSIIQFWSGAENVSVAVWIVICIVVLLALNILAVSVYGEAEFVCAIIKLCGIIGLLLTALCIDLGGVPGQPRLGFHYWKTDGMKEYIASGAQGRFLGFFYTLVNASFSLGGIETVVVAAGEAENPRRNIPRAIKRVFWRLLFFFAIASLALGLICPSDHPKLLGGSSDSNAESPWVIAVKLAGIKALPSIINALVLVAGISAGNSYVFMGTRYLYALAQNGQAPRLFLRCTGKGIPIWALLVTMSISLLTFMSMGSSSSVVFQWFQNLTTVSTLYTWISICVAYLRFHSALKAQNIDRASLPFSFPLQPYSTYGTLAYLCTVVFFNGFDYIAGGWSTPGFITSYIGFPLFFSFFLFWKIVKRTRWIPSVEADLLTGKAELDAIEWPQKQPRNFVEKLWLKFI</sequence>
<dbReference type="PANTHER" id="PTHR43341">
    <property type="entry name" value="AMINO ACID PERMEASE"/>
    <property type="match status" value="1"/>
</dbReference>
<comment type="caution">
    <text evidence="9">The sequence shown here is derived from an EMBL/GenBank/DDBJ whole genome shotgun (WGS) entry which is preliminary data.</text>
</comment>
<evidence type="ECO:0000259" key="8">
    <source>
        <dbReference type="Pfam" id="PF00324"/>
    </source>
</evidence>
<name>A0A9W4HJC5_PENOL</name>
<evidence type="ECO:0000256" key="2">
    <source>
        <dbReference type="ARBA" id="ARBA00022448"/>
    </source>
</evidence>
<dbReference type="Gene3D" id="1.20.1740.10">
    <property type="entry name" value="Amino acid/polyamine transporter I"/>
    <property type="match status" value="1"/>
</dbReference>